<evidence type="ECO:0000313" key="1">
    <source>
        <dbReference type="EMBL" id="KAG5278393.1"/>
    </source>
</evidence>
<proteinExistence type="predicted"/>
<dbReference type="EMBL" id="JADWDJ010000007">
    <property type="protein sequence ID" value="KAG5278393.1"/>
    <property type="molecule type" value="Genomic_DNA"/>
</dbReference>
<dbReference type="Proteomes" id="UP000823561">
    <property type="component" value="Chromosome 7"/>
</dbReference>
<protein>
    <submittedName>
        <fullName evidence="1">Uncharacterized protein</fullName>
    </submittedName>
</protein>
<reference evidence="1" key="1">
    <citation type="submission" date="2020-10" db="EMBL/GenBank/DDBJ databases">
        <title>Chromosome-scale genome assembly of the Allis shad, Alosa alosa.</title>
        <authorList>
            <person name="Margot Z."/>
            <person name="Christophe K."/>
            <person name="Cabau C."/>
            <person name="Louis A."/>
            <person name="Berthelot C."/>
            <person name="Parey E."/>
            <person name="Roest Crollius H."/>
            <person name="Montfort J."/>
            <person name="Robinson-Rechavi M."/>
            <person name="Bucao C."/>
            <person name="Bouchez O."/>
            <person name="Gislard M."/>
            <person name="Lluch J."/>
            <person name="Milhes M."/>
            <person name="Lampietro C."/>
            <person name="Lopez Roques C."/>
            <person name="Donnadieu C."/>
            <person name="Braasch I."/>
            <person name="Desvignes T."/>
            <person name="Postlethwait J."/>
            <person name="Bobe J."/>
            <person name="Guiguen Y."/>
        </authorList>
    </citation>
    <scope>NUCLEOTIDE SEQUENCE</scope>
    <source>
        <strain evidence="1">M-15738</strain>
        <tissue evidence="1">Blood</tissue>
    </source>
</reference>
<dbReference type="AlphaFoldDB" id="A0AAV6GTE4"/>
<comment type="caution">
    <text evidence="1">The sequence shown here is derived from an EMBL/GenBank/DDBJ whole genome shotgun (WGS) entry which is preliminary data.</text>
</comment>
<gene>
    <name evidence="1" type="ORF">AALO_G00098490</name>
</gene>
<sequence length="99" mass="11052">MSWVKQMMHNSGIFYCNVIATVSDPALSMTTSDPMDRVDDQKDVLYASVQFVPNSKREADWSSSSSIVIEPQGRQPEEETVYATVKVSEGVSPVRLKTH</sequence>
<evidence type="ECO:0000313" key="2">
    <source>
        <dbReference type="Proteomes" id="UP000823561"/>
    </source>
</evidence>
<accession>A0AAV6GTE4</accession>
<organism evidence="1 2">
    <name type="scientific">Alosa alosa</name>
    <name type="common">allis shad</name>
    <dbReference type="NCBI Taxonomy" id="278164"/>
    <lineage>
        <taxon>Eukaryota</taxon>
        <taxon>Metazoa</taxon>
        <taxon>Chordata</taxon>
        <taxon>Craniata</taxon>
        <taxon>Vertebrata</taxon>
        <taxon>Euteleostomi</taxon>
        <taxon>Actinopterygii</taxon>
        <taxon>Neopterygii</taxon>
        <taxon>Teleostei</taxon>
        <taxon>Clupei</taxon>
        <taxon>Clupeiformes</taxon>
        <taxon>Clupeoidei</taxon>
        <taxon>Clupeidae</taxon>
        <taxon>Alosa</taxon>
    </lineage>
</organism>
<name>A0AAV6GTE4_9TELE</name>
<keyword evidence="2" id="KW-1185">Reference proteome</keyword>